<keyword evidence="8" id="KW-1185">Reference proteome</keyword>
<reference evidence="8" key="1">
    <citation type="journal article" date="2019" name="Int. J. Syst. Evol. Microbiol.">
        <title>The Global Catalogue of Microorganisms (GCM) 10K type strain sequencing project: providing services to taxonomists for standard genome sequencing and annotation.</title>
        <authorList>
            <consortium name="The Broad Institute Genomics Platform"/>
            <consortium name="The Broad Institute Genome Sequencing Center for Infectious Disease"/>
            <person name="Wu L."/>
            <person name="Ma J."/>
        </authorList>
    </citation>
    <scope>NUCLEOTIDE SEQUENCE [LARGE SCALE GENOMIC DNA]</scope>
    <source>
        <strain evidence="8">R28</strain>
    </source>
</reference>
<evidence type="ECO:0000256" key="2">
    <source>
        <dbReference type="ARBA" id="ARBA00022857"/>
    </source>
</evidence>
<dbReference type="RefSeq" id="WP_377557987.1">
    <property type="nucleotide sequence ID" value="NZ_JBHUHQ010000019.1"/>
</dbReference>
<dbReference type="EC" id="1.1.1.169" evidence="4"/>
<proteinExistence type="inferred from homology"/>
<dbReference type="InterPro" id="IPR003710">
    <property type="entry name" value="ApbA"/>
</dbReference>
<dbReference type="InterPro" id="IPR036291">
    <property type="entry name" value="NAD(P)-bd_dom_sf"/>
</dbReference>
<comment type="pathway">
    <text evidence="4">Cofactor biosynthesis; (R)-pantothenate biosynthesis; (R)-pantoate from 3-methyl-2-oxobutanoate: step 2/2.</text>
</comment>
<evidence type="ECO:0000256" key="1">
    <source>
        <dbReference type="ARBA" id="ARBA00007870"/>
    </source>
</evidence>
<protein>
    <recommendedName>
        <fullName evidence="4">2-dehydropantoate 2-reductase</fullName>
        <ecNumber evidence="4">1.1.1.169</ecNumber>
    </recommendedName>
    <alternativeName>
        <fullName evidence="4">Ketopantoate reductase</fullName>
    </alternativeName>
</protein>
<name>A0ABW4W1V4_9BACI</name>
<evidence type="ECO:0000313" key="8">
    <source>
        <dbReference type="Proteomes" id="UP001597383"/>
    </source>
</evidence>
<dbReference type="PANTHER" id="PTHR21708:SF26">
    <property type="entry name" value="2-DEHYDROPANTOATE 2-REDUCTASE"/>
    <property type="match status" value="1"/>
</dbReference>
<keyword evidence="4" id="KW-0566">Pantothenate biosynthesis</keyword>
<dbReference type="Proteomes" id="UP001597383">
    <property type="component" value="Unassembled WGS sequence"/>
</dbReference>
<dbReference type="Pfam" id="PF08546">
    <property type="entry name" value="ApbA_C"/>
    <property type="match status" value="1"/>
</dbReference>
<keyword evidence="3 4" id="KW-0560">Oxidoreductase</keyword>
<keyword evidence="2 4" id="KW-0521">NADP</keyword>
<comment type="caution">
    <text evidence="7">The sequence shown here is derived from an EMBL/GenBank/DDBJ whole genome shotgun (WGS) entry which is preliminary data.</text>
</comment>
<evidence type="ECO:0000313" key="7">
    <source>
        <dbReference type="EMBL" id="MFD2045344.1"/>
    </source>
</evidence>
<dbReference type="InterPro" id="IPR013328">
    <property type="entry name" value="6PGD_dom2"/>
</dbReference>
<dbReference type="SUPFAM" id="SSF48179">
    <property type="entry name" value="6-phosphogluconate dehydrogenase C-terminal domain-like"/>
    <property type="match status" value="1"/>
</dbReference>
<comment type="catalytic activity">
    <reaction evidence="4">
        <text>(R)-pantoate + NADP(+) = 2-dehydropantoate + NADPH + H(+)</text>
        <dbReference type="Rhea" id="RHEA:16233"/>
        <dbReference type="ChEBI" id="CHEBI:11561"/>
        <dbReference type="ChEBI" id="CHEBI:15378"/>
        <dbReference type="ChEBI" id="CHEBI:15980"/>
        <dbReference type="ChEBI" id="CHEBI:57783"/>
        <dbReference type="ChEBI" id="CHEBI:58349"/>
        <dbReference type="EC" id="1.1.1.169"/>
    </reaction>
</comment>
<dbReference type="Gene3D" id="3.40.50.720">
    <property type="entry name" value="NAD(P)-binding Rossmann-like Domain"/>
    <property type="match status" value="1"/>
</dbReference>
<dbReference type="NCBIfam" id="TIGR00745">
    <property type="entry name" value="apbA_panE"/>
    <property type="match status" value="1"/>
</dbReference>
<dbReference type="Pfam" id="PF02558">
    <property type="entry name" value="ApbA"/>
    <property type="match status" value="1"/>
</dbReference>
<feature type="domain" description="Ketopantoate reductase C-terminal" evidence="6">
    <location>
        <begin position="180"/>
        <end position="305"/>
    </location>
</feature>
<evidence type="ECO:0000256" key="3">
    <source>
        <dbReference type="ARBA" id="ARBA00023002"/>
    </source>
</evidence>
<dbReference type="SUPFAM" id="SSF51735">
    <property type="entry name" value="NAD(P)-binding Rossmann-fold domains"/>
    <property type="match status" value="1"/>
</dbReference>
<dbReference type="Gene3D" id="1.10.1040.10">
    <property type="entry name" value="N-(1-d-carboxylethyl)-l-norvaline Dehydrogenase, domain 2"/>
    <property type="match status" value="1"/>
</dbReference>
<dbReference type="PANTHER" id="PTHR21708">
    <property type="entry name" value="PROBABLE 2-DEHYDROPANTOATE 2-REDUCTASE"/>
    <property type="match status" value="1"/>
</dbReference>
<comment type="function">
    <text evidence="4">Catalyzes the NADPH-dependent reduction of ketopantoate into pantoic acid.</text>
</comment>
<comment type="similarity">
    <text evidence="1 4">Belongs to the ketopantoate reductase family.</text>
</comment>
<evidence type="ECO:0000256" key="4">
    <source>
        <dbReference type="RuleBase" id="RU362068"/>
    </source>
</evidence>
<accession>A0ABW4W1V4</accession>
<evidence type="ECO:0000259" key="6">
    <source>
        <dbReference type="Pfam" id="PF08546"/>
    </source>
</evidence>
<dbReference type="InterPro" id="IPR013752">
    <property type="entry name" value="KPA_reductase"/>
</dbReference>
<dbReference type="InterPro" id="IPR051402">
    <property type="entry name" value="KPR-Related"/>
</dbReference>
<gene>
    <name evidence="7" type="ORF">ACFSJF_13770</name>
</gene>
<dbReference type="InterPro" id="IPR008927">
    <property type="entry name" value="6-PGluconate_DH-like_C_sf"/>
</dbReference>
<feature type="domain" description="Ketopantoate reductase N-terminal" evidence="5">
    <location>
        <begin position="3"/>
        <end position="153"/>
    </location>
</feature>
<dbReference type="InterPro" id="IPR013332">
    <property type="entry name" value="KPR_N"/>
</dbReference>
<organism evidence="7 8">
    <name type="scientific">Ornithinibacillus salinisoli</name>
    <dbReference type="NCBI Taxonomy" id="1848459"/>
    <lineage>
        <taxon>Bacteria</taxon>
        <taxon>Bacillati</taxon>
        <taxon>Bacillota</taxon>
        <taxon>Bacilli</taxon>
        <taxon>Bacillales</taxon>
        <taxon>Bacillaceae</taxon>
        <taxon>Ornithinibacillus</taxon>
    </lineage>
</organism>
<sequence>MRILILGSGAMGSLFAGKLKQNGVDVTLFNRENNHVQAIQKDGLKIIDKEGENVSVQIPIISNPTEFVDKYDLILVLVKTFATETVLEKVLPSIHYETPILTLQNGVGNLEKIKELAPNSEVFVGGTWAGASVAEPGAILHRAWGSTYIGAVESDRANDLLGRIASIFTKSGLETQVSDNVQSIIWSKLLINIAYNGLTAITRLKNGDAIVTQEGKQIVEKLVNETVQIAGAKGIPLLFEDPVTECIRLGEEEIGMNTSSMLADILHERKTEIEAINGAVMAEGSTHDIATPYNEMIFNLIKVVENSYAKMVR</sequence>
<dbReference type="EMBL" id="JBHUHQ010000019">
    <property type="protein sequence ID" value="MFD2045344.1"/>
    <property type="molecule type" value="Genomic_DNA"/>
</dbReference>
<evidence type="ECO:0000259" key="5">
    <source>
        <dbReference type="Pfam" id="PF02558"/>
    </source>
</evidence>